<keyword evidence="1" id="KW-1133">Transmembrane helix</keyword>
<evidence type="ECO:0000313" key="3">
    <source>
        <dbReference type="Proteomes" id="UP000176547"/>
    </source>
</evidence>
<keyword evidence="1" id="KW-0812">Transmembrane</keyword>
<dbReference type="Proteomes" id="UP000176547">
    <property type="component" value="Unassembled WGS sequence"/>
</dbReference>
<reference evidence="2 3" key="1">
    <citation type="journal article" date="2016" name="Nat. Commun.">
        <title>Thousands of microbial genomes shed light on interconnected biogeochemical processes in an aquifer system.</title>
        <authorList>
            <person name="Anantharaman K."/>
            <person name="Brown C.T."/>
            <person name="Hug L.A."/>
            <person name="Sharon I."/>
            <person name="Castelle C.J."/>
            <person name="Probst A.J."/>
            <person name="Thomas B.C."/>
            <person name="Singh A."/>
            <person name="Wilkins M.J."/>
            <person name="Karaoz U."/>
            <person name="Brodie E.L."/>
            <person name="Williams K.H."/>
            <person name="Hubbard S.S."/>
            <person name="Banfield J.F."/>
        </authorList>
    </citation>
    <scope>NUCLEOTIDE SEQUENCE [LARGE SCALE GENOMIC DNA]</scope>
</reference>
<name>A0A1F5NAK1_9BACT</name>
<keyword evidence="1" id="KW-0472">Membrane</keyword>
<accession>A0A1F5NAK1</accession>
<sequence>MTFREYGPQLAGRAVYNKAKRMEYKKLFTLWLPAVFVLSVLISIVYIFSFKDVTFLSPAFSLGKGGFWEVILSVFVYSFGAANGLNLVILACSLVLLLIVEVFSIIRLFKLRKTEESGRLKMLFRFLVAQAVGAGALLAGFLAVLAVSLGAAFLYGYVDLKMSLKEAASGSVTNDEEIVKLIQGSSSVINVYDSAGEFGMVLAKRGLKKKDKLTTYEGIVLPLLMKVAGKDAEGRSFFIPSAGGIVYTNFTKGRTEKIIIELVFNHLKNHSNPAISSRFEKTRKPAVTYLDDQAYAPYVKKKRAEINQKTLSDFQDLIASNKRIVSECRVIDADNAKLVAEQESDYRQNCVLQVDYSNCGEFKLNIDENKKASREVADVCRENKILLDSQYKELEQLKADIEKAASSDTEEELRELTSGLYFPDTKNIYMKVTPGQGAFAYLDTLLHETFHHYSGGGSELPTFLNEGLTDYLTYKSFKLSDKEMIDVSGYFKEIQALLALLEKIPESELLAAYFANDAAMLEASFKKYFPEADYTIFLSKGDSMYRETYEEIGSTFNLSFWDTSFDHPAIRDLRTFLGLEPTRFY</sequence>
<feature type="transmembrane region" description="Helical" evidence="1">
    <location>
        <begin position="124"/>
        <end position="157"/>
    </location>
</feature>
<protein>
    <submittedName>
        <fullName evidence="2">Uncharacterized protein</fullName>
    </submittedName>
</protein>
<feature type="transmembrane region" description="Helical" evidence="1">
    <location>
        <begin position="27"/>
        <end position="50"/>
    </location>
</feature>
<dbReference type="EMBL" id="MFEG01000052">
    <property type="protein sequence ID" value="OGE74603.1"/>
    <property type="molecule type" value="Genomic_DNA"/>
</dbReference>
<evidence type="ECO:0000313" key="2">
    <source>
        <dbReference type="EMBL" id="OGE74603.1"/>
    </source>
</evidence>
<comment type="caution">
    <text evidence="2">The sequence shown here is derived from an EMBL/GenBank/DDBJ whole genome shotgun (WGS) entry which is preliminary data.</text>
</comment>
<feature type="transmembrane region" description="Helical" evidence="1">
    <location>
        <begin position="70"/>
        <end position="103"/>
    </location>
</feature>
<gene>
    <name evidence="2" type="ORF">A3K06_02420</name>
</gene>
<dbReference type="AlphaFoldDB" id="A0A1F5NAK1"/>
<organism evidence="2 3">
    <name type="scientific">Candidatus Doudnabacteria bacterium RIFCSPHIGHO2_01_52_17</name>
    <dbReference type="NCBI Taxonomy" id="1817820"/>
    <lineage>
        <taxon>Bacteria</taxon>
        <taxon>Candidatus Doudnaibacteriota</taxon>
    </lineage>
</organism>
<proteinExistence type="predicted"/>
<evidence type="ECO:0000256" key="1">
    <source>
        <dbReference type="SAM" id="Phobius"/>
    </source>
</evidence>